<evidence type="ECO:0000256" key="2">
    <source>
        <dbReference type="ARBA" id="ARBA00007375"/>
    </source>
</evidence>
<feature type="transmembrane region" description="Helical" evidence="6">
    <location>
        <begin position="92"/>
        <end position="111"/>
    </location>
</feature>
<dbReference type="Pfam" id="PF07947">
    <property type="entry name" value="YhhN"/>
    <property type="match status" value="1"/>
</dbReference>
<comment type="similarity">
    <text evidence="2">Belongs to the TMEM86 family.</text>
</comment>
<reference evidence="7" key="1">
    <citation type="submission" date="2023-04" db="EMBL/GenBank/DDBJ databases">
        <title>Complete genome sequence of Temperatibacter marinus.</title>
        <authorList>
            <person name="Rong J.-C."/>
            <person name="Yi M.-L."/>
            <person name="Zhao Q."/>
        </authorList>
    </citation>
    <scope>NUCLEOTIDE SEQUENCE</scope>
    <source>
        <strain evidence="7">NBRC 110045</strain>
    </source>
</reference>
<dbReference type="InterPro" id="IPR012506">
    <property type="entry name" value="TMEM86B-like"/>
</dbReference>
<evidence type="ECO:0000256" key="1">
    <source>
        <dbReference type="ARBA" id="ARBA00004141"/>
    </source>
</evidence>
<organism evidence="7 8">
    <name type="scientific">Temperatibacter marinus</name>
    <dbReference type="NCBI Taxonomy" id="1456591"/>
    <lineage>
        <taxon>Bacteria</taxon>
        <taxon>Pseudomonadati</taxon>
        <taxon>Pseudomonadota</taxon>
        <taxon>Alphaproteobacteria</taxon>
        <taxon>Kordiimonadales</taxon>
        <taxon>Temperatibacteraceae</taxon>
        <taxon>Temperatibacter</taxon>
    </lineage>
</organism>
<comment type="subcellular location">
    <subcellularLocation>
        <location evidence="1">Membrane</location>
        <topology evidence="1">Multi-pass membrane protein</topology>
    </subcellularLocation>
</comment>
<evidence type="ECO:0000256" key="4">
    <source>
        <dbReference type="ARBA" id="ARBA00022989"/>
    </source>
</evidence>
<feature type="transmembrane region" description="Helical" evidence="6">
    <location>
        <begin position="123"/>
        <end position="143"/>
    </location>
</feature>
<keyword evidence="8" id="KW-1185">Reference proteome</keyword>
<evidence type="ECO:0000256" key="3">
    <source>
        <dbReference type="ARBA" id="ARBA00022692"/>
    </source>
</evidence>
<dbReference type="PANTHER" id="PTHR31885">
    <property type="entry name" value="GH04784P"/>
    <property type="match status" value="1"/>
</dbReference>
<gene>
    <name evidence="7" type="ORF">QGN29_03405</name>
</gene>
<name>A0AA52EJY8_9PROT</name>
<evidence type="ECO:0000313" key="8">
    <source>
        <dbReference type="Proteomes" id="UP001268683"/>
    </source>
</evidence>
<keyword evidence="5 6" id="KW-0472">Membrane</keyword>
<proteinExistence type="inferred from homology"/>
<accession>A0AA52EJY8</accession>
<keyword evidence="3 6" id="KW-0812">Transmembrane</keyword>
<dbReference type="AlphaFoldDB" id="A0AA52EJY8"/>
<sequence>MTRIFTKKKRPILEFFGSIILILSIIAAVVYELKSFPDTLTWSLVAKGLPVALLGVYALFNFRTLDHAILALALFASAAGDIGLELPFDNKLSYGIAGFSVAHVFYMLLFLRNRRHLQDLAKIRLNIASLAWALTTIVAILLYDSLGEMQYLIIGYMVILTGMVSCAQLSRYPFILVGIGSMLFFISDAFIAGRMFLSLPDWSNTVIWLSYYLAQFLITMGVLIAPDQEKRYHIKTFT</sequence>
<keyword evidence="4 6" id="KW-1133">Transmembrane helix</keyword>
<feature type="transmembrane region" description="Helical" evidence="6">
    <location>
        <begin position="39"/>
        <end position="60"/>
    </location>
</feature>
<dbReference type="GO" id="GO:0016020">
    <property type="term" value="C:membrane"/>
    <property type="evidence" value="ECO:0007669"/>
    <property type="project" value="UniProtKB-SubCell"/>
</dbReference>
<feature type="transmembrane region" description="Helical" evidence="6">
    <location>
        <begin position="205"/>
        <end position="225"/>
    </location>
</feature>
<dbReference type="KEGG" id="tmk:QGN29_03405"/>
<feature type="transmembrane region" description="Helical" evidence="6">
    <location>
        <begin position="12"/>
        <end position="33"/>
    </location>
</feature>
<dbReference type="GO" id="GO:0016787">
    <property type="term" value="F:hydrolase activity"/>
    <property type="evidence" value="ECO:0007669"/>
    <property type="project" value="TreeGrafter"/>
</dbReference>
<dbReference type="EMBL" id="CP123872">
    <property type="protein sequence ID" value="WND03416.1"/>
    <property type="molecule type" value="Genomic_DNA"/>
</dbReference>
<evidence type="ECO:0000256" key="5">
    <source>
        <dbReference type="ARBA" id="ARBA00023136"/>
    </source>
</evidence>
<protein>
    <submittedName>
        <fullName evidence="7">Lysoplasmalogenase</fullName>
    </submittedName>
</protein>
<dbReference type="PANTHER" id="PTHR31885:SF6">
    <property type="entry name" value="GH04784P"/>
    <property type="match status" value="1"/>
</dbReference>
<evidence type="ECO:0000256" key="6">
    <source>
        <dbReference type="SAM" id="Phobius"/>
    </source>
</evidence>
<dbReference type="Proteomes" id="UP001268683">
    <property type="component" value="Chromosome"/>
</dbReference>
<dbReference type="RefSeq" id="WP_310799269.1">
    <property type="nucleotide sequence ID" value="NZ_CP123872.1"/>
</dbReference>
<feature type="transmembrane region" description="Helical" evidence="6">
    <location>
        <begin position="174"/>
        <end position="193"/>
    </location>
</feature>
<feature type="transmembrane region" description="Helical" evidence="6">
    <location>
        <begin position="67"/>
        <end position="86"/>
    </location>
</feature>
<feature type="transmembrane region" description="Helical" evidence="6">
    <location>
        <begin position="149"/>
        <end position="167"/>
    </location>
</feature>
<evidence type="ECO:0000313" key="7">
    <source>
        <dbReference type="EMBL" id="WND03416.1"/>
    </source>
</evidence>